<feature type="region of interest" description="Disordered" evidence="3">
    <location>
        <begin position="1"/>
        <end position="22"/>
    </location>
</feature>
<proteinExistence type="predicted"/>
<gene>
    <name evidence="4" type="ORF">L484_024872</name>
</gene>
<dbReference type="Pfam" id="PF13041">
    <property type="entry name" value="PPR_2"/>
    <property type="match status" value="1"/>
</dbReference>
<evidence type="ECO:0000313" key="5">
    <source>
        <dbReference type="Proteomes" id="UP000030645"/>
    </source>
</evidence>
<protein>
    <recommendedName>
        <fullName evidence="6">Pentacotripeptide-repeat region of PRORP domain-containing protein</fullName>
    </recommendedName>
</protein>
<dbReference type="PROSITE" id="PS51375">
    <property type="entry name" value="PPR"/>
    <property type="match status" value="2"/>
</dbReference>
<sequence length="774" mass="87880">MDNTQVGNYGLPSSFNPRPNSTNPTLKVQIEFQISYRWSGAAKEFAFSRTISTAEESATKSMQMQIVDALSAGKRSEASSALSSLARGNYSLRANDFLDIFRYCASSPDPLFALETWSLMEENQISLDSYSSLLMIRALGEGGYLDEAFQLINFLGESQGIYPLLSIYNCFLGYCAKVKSIDHANQCLDLMDRRMVEKNQVTYVQLLKLAVWQKDLFTVQEMWKECILKYSPNIICLTLRRFICSLARLGDLKSAYEALQKMMVLAIRGSTSIRAREPENVRIRTLNVYKRELVMKRLTASFNDIIAACAYFKNYWPIEVLIAQMQILGLQLTSHQCYGLIKAAVSKRGFRSGMEVLKIMERRNLEVSYKILATLSISCSEALKLDLAEAMLDQIDKCPYAHPFNVFFAACDALDQPERALRVVKKMRKIKLPPDIKTYEVLFSLFGNVNAPYERENMLSQVDVARRIKGLEMDMAKYGIQHSHLSMENLLKALGAERMIEELIHYLHVAETIFSRSGTSPGTPIYNVVLQSLVNAKESHIAIEMFKSMKSCGMSLTAATYNIMIDCCSILRCFRSASAILSMMLRDGFYPTVVHFTTLMKVQLENRNFSGALDLLEQAGLEGIQFDVLSFNILLRRASEMGMIDVVEFVVELMHQENIKPDPSTCEYVFRAYVDCGFHSTAMEALQVLIMRMLCKESGGSLPEQEKELWDDLVLAEDEEAESRILQLFENFEEDRAVAFLCLRWSDMLGFSMSSSPDHSPWAKRLSTKYGTWK</sequence>
<feature type="repeat" description="PPR" evidence="2">
    <location>
        <begin position="627"/>
        <end position="661"/>
    </location>
</feature>
<dbReference type="AlphaFoldDB" id="W9RJ63"/>
<keyword evidence="5" id="KW-1185">Reference proteome</keyword>
<accession>W9RJ63</accession>
<dbReference type="Gene3D" id="1.25.40.10">
    <property type="entry name" value="Tetratricopeptide repeat domain"/>
    <property type="match status" value="3"/>
</dbReference>
<dbReference type="STRING" id="981085.W9RJ63"/>
<dbReference type="InterPro" id="IPR002885">
    <property type="entry name" value="PPR_rpt"/>
</dbReference>
<evidence type="ECO:0000256" key="3">
    <source>
        <dbReference type="SAM" id="MobiDB-lite"/>
    </source>
</evidence>
<evidence type="ECO:0000313" key="4">
    <source>
        <dbReference type="EMBL" id="EXB56330.1"/>
    </source>
</evidence>
<keyword evidence="1" id="KW-0677">Repeat</keyword>
<dbReference type="Proteomes" id="UP000030645">
    <property type="component" value="Unassembled WGS sequence"/>
</dbReference>
<dbReference type="InterPro" id="IPR011990">
    <property type="entry name" value="TPR-like_helical_dom_sf"/>
</dbReference>
<evidence type="ECO:0000256" key="1">
    <source>
        <dbReference type="ARBA" id="ARBA00022737"/>
    </source>
</evidence>
<reference evidence="5" key="1">
    <citation type="submission" date="2013-01" db="EMBL/GenBank/DDBJ databases">
        <title>Draft Genome Sequence of a Mulberry Tree, Morus notabilis C.K. Schneid.</title>
        <authorList>
            <person name="He N."/>
            <person name="Zhao S."/>
        </authorList>
    </citation>
    <scope>NUCLEOTIDE SEQUENCE</scope>
</reference>
<feature type="repeat" description="PPR" evidence="2">
    <location>
        <begin position="557"/>
        <end position="591"/>
    </location>
</feature>
<dbReference type="PANTHER" id="PTHR47859">
    <property type="entry name" value="PENTATRICOPEPTIDE REPEAT-CONTAINING PROTEIN"/>
    <property type="match status" value="1"/>
</dbReference>
<name>W9RJ63_9ROSA</name>
<organism evidence="4 5">
    <name type="scientific">Morus notabilis</name>
    <dbReference type="NCBI Taxonomy" id="981085"/>
    <lineage>
        <taxon>Eukaryota</taxon>
        <taxon>Viridiplantae</taxon>
        <taxon>Streptophyta</taxon>
        <taxon>Embryophyta</taxon>
        <taxon>Tracheophyta</taxon>
        <taxon>Spermatophyta</taxon>
        <taxon>Magnoliopsida</taxon>
        <taxon>eudicotyledons</taxon>
        <taxon>Gunneridae</taxon>
        <taxon>Pentapetalae</taxon>
        <taxon>rosids</taxon>
        <taxon>fabids</taxon>
        <taxon>Rosales</taxon>
        <taxon>Moraceae</taxon>
        <taxon>Moreae</taxon>
        <taxon>Morus</taxon>
    </lineage>
</organism>
<dbReference type="PANTHER" id="PTHR47859:SF1">
    <property type="entry name" value="PENTATRICOPEPTIDE REPEAT-CONTAINING PROTEIN"/>
    <property type="match status" value="1"/>
</dbReference>
<evidence type="ECO:0008006" key="6">
    <source>
        <dbReference type="Google" id="ProtNLM"/>
    </source>
</evidence>
<evidence type="ECO:0000256" key="2">
    <source>
        <dbReference type="PROSITE-ProRule" id="PRU00708"/>
    </source>
</evidence>
<dbReference type="eggNOG" id="KOG4197">
    <property type="taxonomic scope" value="Eukaryota"/>
</dbReference>
<dbReference type="Pfam" id="PF13812">
    <property type="entry name" value="PPR_3"/>
    <property type="match status" value="2"/>
</dbReference>
<dbReference type="EMBL" id="KE344284">
    <property type="protein sequence ID" value="EXB56330.1"/>
    <property type="molecule type" value="Genomic_DNA"/>
</dbReference>
<dbReference type="NCBIfam" id="TIGR00756">
    <property type="entry name" value="PPR"/>
    <property type="match status" value="2"/>
</dbReference>